<feature type="region of interest" description="Disordered" evidence="1">
    <location>
        <begin position="1"/>
        <end position="21"/>
    </location>
</feature>
<protein>
    <recommendedName>
        <fullName evidence="2">PCI domain-containing protein</fullName>
    </recommendedName>
</protein>
<evidence type="ECO:0000259" key="2">
    <source>
        <dbReference type="PROSITE" id="PS50250"/>
    </source>
</evidence>
<dbReference type="InterPro" id="IPR036390">
    <property type="entry name" value="WH_DNA-bd_sf"/>
</dbReference>
<dbReference type="Gene3D" id="1.25.40.570">
    <property type="match status" value="1"/>
</dbReference>
<dbReference type="SUPFAM" id="SSF46785">
    <property type="entry name" value="Winged helix' DNA-binding domain"/>
    <property type="match status" value="1"/>
</dbReference>
<dbReference type="PROSITE" id="PS50250">
    <property type="entry name" value="PCI"/>
    <property type="match status" value="1"/>
</dbReference>
<name>A0A1R2C9C3_9CILI</name>
<dbReference type="SMART" id="SM00753">
    <property type="entry name" value="PAM"/>
    <property type="match status" value="1"/>
</dbReference>
<proteinExistence type="predicted"/>
<dbReference type="Proteomes" id="UP000187209">
    <property type="component" value="Unassembled WGS sequence"/>
</dbReference>
<sequence>MSSSDYDYDSNQDSWSDQDDVDEAQVLIENTFYEAEDDQKKNPRRALEGFLKVLELESAKPIEEQQYRFKALKNVIILECGFEEYERMCQHLGSIIAMMDNVARNDATEAINQILDTSSKINDTNYSMRVLTMMIDKLKESKNFRLLFNTNARLAKYYLDKNELEKTASTIKELISYCLLPDGSEDPSKSSSLIEAYALEMQLCSITKNARRMKLLYKKTEALNADVSDPRIIGVIKECGSKMYMSEKSWAKALSEQFEAFKCYQEVGNQRAKSVLKHLAMTSILANSKINPFHSQEAKVYKDDPEIIAMMNLRLAYESSNMQEVQRIITDKTARLADDPFIHEYMDDLLRGVRLNVLCTKIKPYKSIGLKYLASELQISVKDVISLVVQLIMEDKIAAKIDEVEEFIEVEQKHDKTRYDSIKKWSDSVWGINSGLLEKIRN</sequence>
<evidence type="ECO:0000256" key="1">
    <source>
        <dbReference type="SAM" id="MobiDB-lite"/>
    </source>
</evidence>
<comment type="caution">
    <text evidence="3">The sequence shown here is derived from an EMBL/GenBank/DDBJ whole genome shotgun (WGS) entry which is preliminary data.</text>
</comment>
<dbReference type="EMBL" id="MPUH01000233">
    <property type="protein sequence ID" value="OMJ85565.1"/>
    <property type="molecule type" value="Genomic_DNA"/>
</dbReference>
<accession>A0A1R2C9C3</accession>
<dbReference type="SMART" id="SM00088">
    <property type="entry name" value="PINT"/>
    <property type="match status" value="1"/>
</dbReference>
<dbReference type="InterPro" id="IPR000717">
    <property type="entry name" value="PCI_dom"/>
</dbReference>
<feature type="domain" description="PCI" evidence="2">
    <location>
        <begin position="246"/>
        <end position="415"/>
    </location>
</feature>
<dbReference type="InterPro" id="IPR050871">
    <property type="entry name" value="26S_Proteasome/COP9_Components"/>
</dbReference>
<reference evidence="3 4" key="1">
    <citation type="submission" date="2016-11" db="EMBL/GenBank/DDBJ databases">
        <title>The macronuclear genome of Stentor coeruleus: a giant cell with tiny introns.</title>
        <authorList>
            <person name="Slabodnick M."/>
            <person name="Ruby J.G."/>
            <person name="Reiff S.B."/>
            <person name="Swart E.C."/>
            <person name="Gosai S."/>
            <person name="Prabakaran S."/>
            <person name="Witkowska E."/>
            <person name="Larue G.E."/>
            <person name="Fisher S."/>
            <person name="Freeman R.M."/>
            <person name="Gunawardena J."/>
            <person name="Chu W."/>
            <person name="Stover N.A."/>
            <person name="Gregory B.D."/>
            <person name="Nowacki M."/>
            <person name="Derisi J."/>
            <person name="Roy S.W."/>
            <person name="Marshall W.F."/>
            <person name="Sood P."/>
        </authorList>
    </citation>
    <scope>NUCLEOTIDE SEQUENCE [LARGE SCALE GENOMIC DNA]</scope>
    <source>
        <strain evidence="3">WM001</strain>
    </source>
</reference>
<dbReference type="AlphaFoldDB" id="A0A1R2C9C3"/>
<evidence type="ECO:0000313" key="3">
    <source>
        <dbReference type="EMBL" id="OMJ85565.1"/>
    </source>
</evidence>
<dbReference type="PANTHER" id="PTHR10678">
    <property type="entry name" value="26S PROTEASOME NON-ATPASE REGULATORY SUBUNIT 11/COP9 SIGNALOSOME COMPLEX SUBUNIT 2"/>
    <property type="match status" value="1"/>
</dbReference>
<dbReference type="Pfam" id="PF01399">
    <property type="entry name" value="PCI"/>
    <property type="match status" value="1"/>
</dbReference>
<dbReference type="OrthoDB" id="194139at2759"/>
<evidence type="ECO:0000313" key="4">
    <source>
        <dbReference type="Proteomes" id="UP000187209"/>
    </source>
</evidence>
<keyword evidence="4" id="KW-1185">Reference proteome</keyword>
<organism evidence="3 4">
    <name type="scientific">Stentor coeruleus</name>
    <dbReference type="NCBI Taxonomy" id="5963"/>
    <lineage>
        <taxon>Eukaryota</taxon>
        <taxon>Sar</taxon>
        <taxon>Alveolata</taxon>
        <taxon>Ciliophora</taxon>
        <taxon>Postciliodesmatophora</taxon>
        <taxon>Heterotrichea</taxon>
        <taxon>Heterotrichida</taxon>
        <taxon>Stentoridae</taxon>
        <taxon>Stentor</taxon>
    </lineage>
</organism>
<gene>
    <name evidence="3" type="ORF">SteCoe_13111</name>
</gene>